<evidence type="ECO:0000256" key="3">
    <source>
        <dbReference type="ARBA" id="ARBA00022519"/>
    </source>
</evidence>
<organism evidence="8 9">
    <name type="scientific">Paraburkholderia dilworthii</name>
    <dbReference type="NCBI Taxonomy" id="948106"/>
    <lineage>
        <taxon>Bacteria</taxon>
        <taxon>Pseudomonadati</taxon>
        <taxon>Pseudomonadota</taxon>
        <taxon>Betaproteobacteria</taxon>
        <taxon>Burkholderiales</taxon>
        <taxon>Burkholderiaceae</taxon>
        <taxon>Paraburkholderia</taxon>
    </lineage>
</organism>
<feature type="domain" description="Mce/MlaD" evidence="7">
    <location>
        <begin position="161"/>
        <end position="221"/>
    </location>
</feature>
<gene>
    <name evidence="8" type="ORF">PQQ68_28740</name>
</gene>
<keyword evidence="3" id="KW-0997">Cell inner membrane</keyword>
<proteinExistence type="predicted"/>
<evidence type="ECO:0000259" key="7">
    <source>
        <dbReference type="Pfam" id="PF02470"/>
    </source>
</evidence>
<evidence type="ECO:0000313" key="9">
    <source>
        <dbReference type="Proteomes" id="UP001629367"/>
    </source>
</evidence>
<keyword evidence="6" id="KW-0472">Membrane</keyword>
<keyword evidence="4" id="KW-0812">Transmembrane</keyword>
<dbReference type="EMBL" id="JAQQBZ010000027">
    <property type="protein sequence ID" value="MFM0597025.1"/>
    <property type="molecule type" value="Genomic_DNA"/>
</dbReference>
<keyword evidence="2" id="KW-1003">Cell membrane</keyword>
<keyword evidence="5" id="KW-1133">Transmembrane helix</keyword>
<evidence type="ECO:0000256" key="5">
    <source>
        <dbReference type="ARBA" id="ARBA00022989"/>
    </source>
</evidence>
<feature type="domain" description="Mce/MlaD" evidence="7">
    <location>
        <begin position="291"/>
        <end position="393"/>
    </location>
</feature>
<dbReference type="PANTHER" id="PTHR30462:SF0">
    <property type="entry name" value="INTERMEMBRANE TRANSPORT PROTEIN YEBT"/>
    <property type="match status" value="1"/>
</dbReference>
<name>A0ABW9DF89_9BURK</name>
<evidence type="ECO:0000256" key="2">
    <source>
        <dbReference type="ARBA" id="ARBA00022475"/>
    </source>
</evidence>
<dbReference type="Pfam" id="PF02470">
    <property type="entry name" value="MlaD"/>
    <property type="match status" value="3"/>
</dbReference>
<accession>A0ABW9DF89</accession>
<evidence type="ECO:0000256" key="4">
    <source>
        <dbReference type="ARBA" id="ARBA00022692"/>
    </source>
</evidence>
<reference evidence="8 9" key="1">
    <citation type="journal article" date="2024" name="Chem. Sci.">
        <title>Discovery of megapolipeptins by genome mining of a Burkholderiales bacteria collection.</title>
        <authorList>
            <person name="Paulo B.S."/>
            <person name="Recchia M.J.J."/>
            <person name="Lee S."/>
            <person name="Fergusson C.H."/>
            <person name="Romanowski S.B."/>
            <person name="Hernandez A."/>
            <person name="Krull N."/>
            <person name="Liu D.Y."/>
            <person name="Cavanagh H."/>
            <person name="Bos A."/>
            <person name="Gray C.A."/>
            <person name="Murphy B.T."/>
            <person name="Linington R.G."/>
            <person name="Eustaquio A.S."/>
        </authorList>
    </citation>
    <scope>NUCLEOTIDE SEQUENCE [LARGE SCALE GENOMIC DNA]</scope>
    <source>
        <strain evidence="8 9">RL17-335-BIF-A</strain>
    </source>
</reference>
<protein>
    <submittedName>
        <fullName evidence="8">MlaD family protein</fullName>
    </submittedName>
</protein>
<dbReference type="InterPro" id="IPR051800">
    <property type="entry name" value="PqiA-PqiB_transport"/>
</dbReference>
<dbReference type="PANTHER" id="PTHR30462">
    <property type="entry name" value="INTERMEMBRANE TRANSPORT PROTEIN PQIB-RELATED"/>
    <property type="match status" value="1"/>
</dbReference>
<evidence type="ECO:0000313" key="8">
    <source>
        <dbReference type="EMBL" id="MFM0597025.1"/>
    </source>
</evidence>
<feature type="domain" description="Mce/MlaD" evidence="7">
    <location>
        <begin position="46"/>
        <end position="137"/>
    </location>
</feature>
<dbReference type="InterPro" id="IPR003399">
    <property type="entry name" value="Mce/MlaD"/>
</dbReference>
<comment type="caution">
    <text evidence="8">The sequence shown here is derived from an EMBL/GenBank/DDBJ whole genome shotgun (WGS) entry which is preliminary data.</text>
</comment>
<dbReference type="RefSeq" id="WP_408217418.1">
    <property type="nucleotide sequence ID" value="NZ_JAQQBZ010000027.1"/>
</dbReference>
<evidence type="ECO:0000256" key="1">
    <source>
        <dbReference type="ARBA" id="ARBA00004533"/>
    </source>
</evidence>
<comment type="subcellular location">
    <subcellularLocation>
        <location evidence="1">Cell inner membrane</location>
    </subcellularLocation>
</comment>
<dbReference type="Proteomes" id="UP001629367">
    <property type="component" value="Unassembled WGS sequence"/>
</dbReference>
<keyword evidence="9" id="KW-1185">Reference proteome</keyword>
<evidence type="ECO:0000256" key="6">
    <source>
        <dbReference type="ARBA" id="ARBA00023136"/>
    </source>
</evidence>
<sequence length="532" mass="57447">MRWSRNSSDAASAASSGRLPSLVWLIPLAAALICAALAYQSVSRRGPAITIRFLNAEGLEAGKAAVKYRDVEIGTVEAITLASDRSHVVAEVRLTEDARRFAVKGTRFWVVRPRVDAGGISGLGTVLSGAYIGVDAGHSRETETHFTGLETPSAVRRDDDGARYVLHGDSLGSVDIGSPVYYRRVQVGRVSGVMLDKNGTGVSLDVFVDQQYQQYVGTNTRWWQASGLDLRLDANGLTLNTQSLAAVMLGGIAFQTPPGESIGTAAPDGTAFPLAQDEAAAMRHADGPAAPVVMKFTQSLRGLTVGAPVDFRGIQLGEVTRIGVEFDPKTREFTLPVALNLYPERLGRRYLESVQHSDTNAGKALLLKLVASGLRGQLRTGNLLTNQLYIALDMFPKAPPARVDLNVQPIELPTVPNTLEELQVQIADIAKKLDQVPFEQLGHNLNEALQNADRLLRQLDTQLTPQARDTLASAEKTFSAANAVLQQDSPMQADMHEALTQLTQTLRSLNALADYLEQHPESLVWGKAKSGQ</sequence>